<protein>
    <recommendedName>
        <fullName evidence="2">Nucleotide-diphospho-sugar transferase domain-containing protein</fullName>
    </recommendedName>
</protein>
<evidence type="ECO:0000259" key="2">
    <source>
        <dbReference type="Pfam" id="PF03407"/>
    </source>
</evidence>
<keyword evidence="1" id="KW-0732">Signal</keyword>
<dbReference type="PANTHER" id="PTHR47483:SF1">
    <property type="entry name" value="BETA-ARABINOFURANOSYLTRANSFERASE RAY1"/>
    <property type="match status" value="1"/>
</dbReference>
<keyword evidence="4" id="KW-1185">Reference proteome</keyword>
<proteinExistence type="predicted"/>
<evidence type="ECO:0000256" key="1">
    <source>
        <dbReference type="SAM" id="SignalP"/>
    </source>
</evidence>
<comment type="caution">
    <text evidence="3">The sequence shown here is derived from an EMBL/GenBank/DDBJ whole genome shotgun (WGS) entry which is preliminary data.</text>
</comment>
<evidence type="ECO:0000313" key="3">
    <source>
        <dbReference type="EMBL" id="KAK4785827.1"/>
    </source>
</evidence>
<feature type="signal peptide" evidence="1">
    <location>
        <begin position="1"/>
        <end position="22"/>
    </location>
</feature>
<dbReference type="AlphaFoldDB" id="A0AAN7LTX6"/>
<dbReference type="GO" id="GO:0016757">
    <property type="term" value="F:glycosyltransferase activity"/>
    <property type="evidence" value="ECO:0007669"/>
    <property type="project" value="InterPro"/>
</dbReference>
<sequence>MKASQMGLVSIWLSGLMLIALSLYATQKLPSVKPPLLIHRWPNHRSSGPRITIFTAPGPFSGSAGDRQKVAIRSWLGLSTDVRVVLFSQDASVVPSIGSFGSRLIVDPNIDFTFLGTPFFHSMMVRTRLFKSDISVFVDPETILLADFISSLSFLHRLHRDWLFVASPRKVSHMPFHLNDDGTQWQRENGKRVRTKELQEIVNGNLQWSPHDGKLILAWNNKGSPLHDGILPPFLYGKGIHNSWVMSEAMSSQHRFVFDASWTISSFFIDHPENRSNDLINGERGWEYDGNSHLGALYGSSYFREANFSGLARLLRCYNRYLFIDPTSYAVNPFGQGHEVGLLKRRSFHSWRMKKVSACAARIKSSENLPYLSLKNQLKASTKLSFPFSLESLLLGIADENKTIVLAVAGYSYKDMLMSWVCRMRILKVTNFVIYALDQDIYEFSILQGLPVFQDSSAPSEISFDNCHFGSECFQRVTKVKSRMVLKILKQGYNVLLSDVDVYWFKNPIPLLSSFGPSVLSAQSDEYNKIGPINMPRRLNSGFYFAFSDGSTVAAMEKVVKHAATSGLSEQPSFYDVLCGEGGSNRLGDDKCIEPETNLTIHFLSRDLFPNGAYEGLWEKRNLSEACLEKGCFVIHNNWISGRRKKLQRHVSSGLWDYDISTRMCKHNFEHSHHLLGS</sequence>
<dbReference type="Pfam" id="PF03407">
    <property type="entry name" value="Nucleotid_trans"/>
    <property type="match status" value="1"/>
</dbReference>
<feature type="chain" id="PRO_5042810695" description="Nucleotide-diphospho-sugar transferase domain-containing protein" evidence="1">
    <location>
        <begin position="23"/>
        <end position="678"/>
    </location>
</feature>
<dbReference type="EMBL" id="JAXQNO010000013">
    <property type="protein sequence ID" value="KAK4785827.1"/>
    <property type="molecule type" value="Genomic_DNA"/>
</dbReference>
<dbReference type="InterPro" id="IPR005069">
    <property type="entry name" value="Nucl-diP-sugar_transferase"/>
</dbReference>
<gene>
    <name evidence="3" type="ORF">SAY86_002516</name>
</gene>
<name>A0AAN7LTX6_TRANT</name>
<dbReference type="Proteomes" id="UP001346149">
    <property type="component" value="Unassembled WGS sequence"/>
</dbReference>
<reference evidence="3 4" key="1">
    <citation type="journal article" date="2023" name="Hortic Res">
        <title>Pangenome of water caltrop reveals structural variations and asymmetric subgenome divergence after allopolyploidization.</title>
        <authorList>
            <person name="Zhang X."/>
            <person name="Chen Y."/>
            <person name="Wang L."/>
            <person name="Yuan Y."/>
            <person name="Fang M."/>
            <person name="Shi L."/>
            <person name="Lu R."/>
            <person name="Comes H.P."/>
            <person name="Ma Y."/>
            <person name="Chen Y."/>
            <person name="Huang G."/>
            <person name="Zhou Y."/>
            <person name="Zheng Z."/>
            <person name="Qiu Y."/>
        </authorList>
    </citation>
    <scope>NUCLEOTIDE SEQUENCE [LARGE SCALE GENOMIC DNA]</scope>
    <source>
        <strain evidence="3">F231</strain>
    </source>
</reference>
<accession>A0AAN7LTX6</accession>
<dbReference type="PANTHER" id="PTHR47483">
    <property type="entry name" value="BETA-ARABINOFURANOSYLTRANSFERASE RAY1"/>
    <property type="match status" value="1"/>
</dbReference>
<feature type="domain" description="Nucleotide-diphospho-sugar transferase" evidence="2">
    <location>
        <begin position="428"/>
        <end position="649"/>
    </location>
</feature>
<evidence type="ECO:0000313" key="4">
    <source>
        <dbReference type="Proteomes" id="UP001346149"/>
    </source>
</evidence>
<organism evidence="3 4">
    <name type="scientific">Trapa natans</name>
    <name type="common">Water chestnut</name>
    <dbReference type="NCBI Taxonomy" id="22666"/>
    <lineage>
        <taxon>Eukaryota</taxon>
        <taxon>Viridiplantae</taxon>
        <taxon>Streptophyta</taxon>
        <taxon>Embryophyta</taxon>
        <taxon>Tracheophyta</taxon>
        <taxon>Spermatophyta</taxon>
        <taxon>Magnoliopsida</taxon>
        <taxon>eudicotyledons</taxon>
        <taxon>Gunneridae</taxon>
        <taxon>Pentapetalae</taxon>
        <taxon>rosids</taxon>
        <taxon>malvids</taxon>
        <taxon>Myrtales</taxon>
        <taxon>Lythraceae</taxon>
        <taxon>Trapa</taxon>
    </lineage>
</organism>
<dbReference type="InterPro" id="IPR044575">
    <property type="entry name" value="RAY1-like"/>
</dbReference>